<keyword evidence="2" id="KW-0328">Glycosyltransferase</keyword>
<evidence type="ECO:0000256" key="2">
    <source>
        <dbReference type="ARBA" id="ARBA00022676"/>
    </source>
</evidence>
<dbReference type="PANTHER" id="PTHR43630:SF1">
    <property type="entry name" value="POLY-BETA-1,6-N-ACETYL-D-GLUCOSAMINE SYNTHASE"/>
    <property type="match status" value="1"/>
</dbReference>
<organism evidence="5 6">
    <name type="scientific">Roseivirga spongicola</name>
    <dbReference type="NCBI Taxonomy" id="333140"/>
    <lineage>
        <taxon>Bacteria</taxon>
        <taxon>Pseudomonadati</taxon>
        <taxon>Bacteroidota</taxon>
        <taxon>Cytophagia</taxon>
        <taxon>Cytophagales</taxon>
        <taxon>Roseivirgaceae</taxon>
        <taxon>Roseivirga</taxon>
    </lineage>
</organism>
<dbReference type="CDD" id="cd06439">
    <property type="entry name" value="CESA_like_1"/>
    <property type="match status" value="1"/>
</dbReference>
<dbReference type="SUPFAM" id="SSF53448">
    <property type="entry name" value="Nucleotide-diphospho-sugar transferases"/>
    <property type="match status" value="1"/>
</dbReference>
<dbReference type="AlphaFoldDB" id="A0A150X4F8"/>
<keyword evidence="4" id="KW-1133">Transmembrane helix</keyword>
<evidence type="ECO:0000256" key="3">
    <source>
        <dbReference type="ARBA" id="ARBA00022679"/>
    </source>
</evidence>
<protein>
    <submittedName>
        <fullName evidence="5">Glycosyl transferase</fullName>
    </submittedName>
</protein>
<dbReference type="GO" id="GO:0016757">
    <property type="term" value="F:glycosyltransferase activity"/>
    <property type="evidence" value="ECO:0007669"/>
    <property type="project" value="UniProtKB-KW"/>
</dbReference>
<feature type="transmembrane region" description="Helical" evidence="4">
    <location>
        <begin position="351"/>
        <end position="370"/>
    </location>
</feature>
<keyword evidence="3 5" id="KW-0808">Transferase</keyword>
<evidence type="ECO:0000313" key="5">
    <source>
        <dbReference type="EMBL" id="KYG73492.1"/>
    </source>
</evidence>
<sequence>MEIFFWTCVFIVFYVFVGYGMLISILAKIKGTKPIETLGDEDLPEVTFLVAAYNEEEIIEEKIKNTLALDYPKDKLKIKIVTDGSNDGTNDIVSRFSEAELCFKPERAGKIAAVNRVMPSVESALTVFTDANVMINKDGLKNMIRHFQSNLVGAVSGEKTVLSKEEDSASSSGEGFYWKYESFLKRKDAEWNTLVGSAGELFAIRTHLYENIDTNTLIEDFVMTMKLSAKGYKVAYEPQALAMETGSANIEEETKRKVRISAGGIQAVIMLLPLLNLFKYGKLTFQYISHRALRWTLMPLALVGAFTSIFFLAPQGWPYDLIMRLELIFAILALAGYAMRNGETKIKALYIPYYFIYMHYCVVLGWIKYFRGKQQVTWDKAKRATPLQQVQSLN</sequence>
<dbReference type="OrthoDB" id="9766971at2"/>
<reference evidence="5 6" key="1">
    <citation type="submission" date="2016-01" db="EMBL/GenBank/DDBJ databases">
        <title>Genome sequencing of Roseivirga spongicola UST030701-084.</title>
        <authorList>
            <person name="Selvaratnam C."/>
            <person name="Thevarajoo S."/>
            <person name="Goh K.M."/>
            <person name="Ee R."/>
            <person name="Chan K.-G."/>
            <person name="Chong C.S."/>
        </authorList>
    </citation>
    <scope>NUCLEOTIDE SEQUENCE [LARGE SCALE GENOMIC DNA]</scope>
    <source>
        <strain evidence="5 6">UST030701-084</strain>
    </source>
</reference>
<comment type="caution">
    <text evidence="5">The sequence shown here is derived from an EMBL/GenBank/DDBJ whole genome shotgun (WGS) entry which is preliminary data.</text>
</comment>
<evidence type="ECO:0000256" key="4">
    <source>
        <dbReference type="SAM" id="Phobius"/>
    </source>
</evidence>
<keyword evidence="4" id="KW-0472">Membrane</keyword>
<evidence type="ECO:0000256" key="1">
    <source>
        <dbReference type="ARBA" id="ARBA00006739"/>
    </source>
</evidence>
<dbReference type="EMBL" id="LRPC01000028">
    <property type="protein sequence ID" value="KYG73492.1"/>
    <property type="molecule type" value="Genomic_DNA"/>
</dbReference>
<proteinExistence type="inferred from homology"/>
<name>A0A150X4F8_9BACT</name>
<accession>A0A150X4F8</accession>
<gene>
    <name evidence="5" type="ORF">AWW68_12420</name>
</gene>
<dbReference type="RefSeq" id="WP_068221867.1">
    <property type="nucleotide sequence ID" value="NZ_CP139724.1"/>
</dbReference>
<dbReference type="InterPro" id="IPR029044">
    <property type="entry name" value="Nucleotide-diphossugar_trans"/>
</dbReference>
<feature type="transmembrane region" description="Helical" evidence="4">
    <location>
        <begin position="321"/>
        <end position="339"/>
    </location>
</feature>
<dbReference type="Pfam" id="PF13641">
    <property type="entry name" value="Glyco_tranf_2_3"/>
    <property type="match status" value="1"/>
</dbReference>
<evidence type="ECO:0000313" key="6">
    <source>
        <dbReference type="Proteomes" id="UP000075606"/>
    </source>
</evidence>
<feature type="transmembrane region" description="Helical" evidence="4">
    <location>
        <begin position="260"/>
        <end position="280"/>
    </location>
</feature>
<comment type="similarity">
    <text evidence="1">Belongs to the glycosyltransferase 2 family.</text>
</comment>
<feature type="transmembrane region" description="Helical" evidence="4">
    <location>
        <begin position="6"/>
        <end position="27"/>
    </location>
</feature>
<dbReference type="Proteomes" id="UP000075606">
    <property type="component" value="Unassembled WGS sequence"/>
</dbReference>
<dbReference type="PANTHER" id="PTHR43630">
    <property type="entry name" value="POLY-BETA-1,6-N-ACETYL-D-GLUCOSAMINE SYNTHASE"/>
    <property type="match status" value="1"/>
</dbReference>
<keyword evidence="4" id="KW-0812">Transmembrane</keyword>
<dbReference type="Gene3D" id="3.90.550.10">
    <property type="entry name" value="Spore Coat Polysaccharide Biosynthesis Protein SpsA, Chain A"/>
    <property type="match status" value="1"/>
</dbReference>
<keyword evidence="6" id="KW-1185">Reference proteome</keyword>
<feature type="transmembrane region" description="Helical" evidence="4">
    <location>
        <begin position="292"/>
        <end position="314"/>
    </location>
</feature>
<dbReference type="STRING" id="333140.AWW68_12420"/>